<dbReference type="RefSeq" id="WP_013906208.1">
    <property type="nucleotide sequence ID" value="NC_015680.1"/>
</dbReference>
<gene>
    <name evidence="1" type="ordered locus">PYCH_14840</name>
</gene>
<dbReference type="eggNOG" id="arCOG03414">
    <property type="taxonomic scope" value="Archaea"/>
</dbReference>
<proteinExistence type="predicted"/>
<evidence type="ECO:0000313" key="1">
    <source>
        <dbReference type="EMBL" id="AEH25152.1"/>
    </source>
</evidence>
<evidence type="ECO:0008006" key="3">
    <source>
        <dbReference type="Google" id="ProtNLM"/>
    </source>
</evidence>
<protein>
    <recommendedName>
        <fullName evidence="3">Transcription regulator TrmB C-terminal domain-containing protein</fullName>
    </recommendedName>
</protein>
<reference evidence="1 2" key="1">
    <citation type="journal article" date="2011" name="J. Bacteriol.">
        <title>Complete genome sequence of the obligate piezophilic hyperthermophilic archaeon Pyrococcus yayanosii CH1.</title>
        <authorList>
            <person name="Jun X."/>
            <person name="Lupeng L."/>
            <person name="Minjuan X."/>
            <person name="Oger P."/>
            <person name="Fengping W."/>
            <person name="Jebbar M."/>
            <person name="Xiang X."/>
        </authorList>
    </citation>
    <scope>NUCLEOTIDE SEQUENCE [LARGE SCALE GENOMIC DNA]</scope>
    <source>
        <strain evidence="2">CH1 / JCM 16557</strain>
    </source>
</reference>
<evidence type="ECO:0000313" key="2">
    <source>
        <dbReference type="Proteomes" id="UP000008386"/>
    </source>
</evidence>
<keyword evidence="2" id="KW-1185">Reference proteome</keyword>
<dbReference type="HOGENOM" id="CLU_1163842_0_0_2"/>
<dbReference type="OrthoDB" id="98054at2157"/>
<dbReference type="STRING" id="529709.PYCH_14840"/>
<dbReference type="GeneID" id="10838054"/>
<accession>F8AGF6</accession>
<dbReference type="AlphaFoldDB" id="F8AGF6"/>
<name>F8AGF6_PYRYC</name>
<dbReference type="KEGG" id="pya:PYCH_14840"/>
<organism evidence="1 2">
    <name type="scientific">Pyrococcus yayanosii (strain CH1 / JCM 16557)</name>
    <dbReference type="NCBI Taxonomy" id="529709"/>
    <lineage>
        <taxon>Archaea</taxon>
        <taxon>Methanobacteriati</taxon>
        <taxon>Methanobacteriota</taxon>
        <taxon>Thermococci</taxon>
        <taxon>Thermococcales</taxon>
        <taxon>Thermococcaceae</taxon>
        <taxon>Pyrococcus</taxon>
    </lineage>
</organism>
<sequence length="221" mass="24789">MNIRRFIPLILTVALLGVLLNSLAVHYRGGEIYEAANEAMNLLVKGFNVTIEFTTPDERILRGELFAVRGSTIVVIINGTDYTLGGPEATKEDFRAKEIRVIARGKVYVYEVPPTEGEAEEAFSRYLTEAYSERFSGLIYIEGNVTSIELGRLKYMADYKSYGSLTILQLGEGGAVISTNMVPIRFLMKGLAGHRVYFYGILYVNSEERTLPLKLIEVRTR</sequence>
<dbReference type="Proteomes" id="UP000008386">
    <property type="component" value="Chromosome"/>
</dbReference>
<dbReference type="EMBL" id="CP002779">
    <property type="protein sequence ID" value="AEH25152.1"/>
    <property type="molecule type" value="Genomic_DNA"/>
</dbReference>